<reference evidence="7" key="1">
    <citation type="journal article" date="2018" name="Nat. Microbiol.">
        <title>Leveraging single-cell genomics to expand the fungal tree of life.</title>
        <authorList>
            <person name="Ahrendt S.R."/>
            <person name="Quandt C.A."/>
            <person name="Ciobanu D."/>
            <person name="Clum A."/>
            <person name="Salamov A."/>
            <person name="Andreopoulos B."/>
            <person name="Cheng J.F."/>
            <person name="Woyke T."/>
            <person name="Pelin A."/>
            <person name="Henrissat B."/>
            <person name="Reynolds N.K."/>
            <person name="Benny G.L."/>
            <person name="Smith M.E."/>
            <person name="James T.Y."/>
            <person name="Grigoriev I.V."/>
        </authorList>
    </citation>
    <scope>NUCLEOTIDE SEQUENCE [LARGE SCALE GENOMIC DNA]</scope>
</reference>
<evidence type="ECO:0000256" key="2">
    <source>
        <dbReference type="ARBA" id="ARBA00022989"/>
    </source>
</evidence>
<feature type="chain" id="PRO_5020825021" description="Copper transport protein" evidence="5">
    <location>
        <begin position="23"/>
        <end position="359"/>
    </location>
</feature>
<keyword evidence="2 4" id="KW-1133">Transmembrane helix</keyword>
<proteinExistence type="inferred from homology"/>
<keyword evidence="1 4" id="KW-0812">Transmembrane</keyword>
<evidence type="ECO:0000256" key="1">
    <source>
        <dbReference type="ARBA" id="ARBA00022692"/>
    </source>
</evidence>
<comment type="similarity">
    <text evidence="4">Belongs to the copper transporter (Ctr) (TC 1.A.56) family. SLC31A subfamily.</text>
</comment>
<dbReference type="PANTHER" id="PTHR12483">
    <property type="entry name" value="SOLUTE CARRIER FAMILY 31 COPPER TRANSPORTERS"/>
    <property type="match status" value="1"/>
</dbReference>
<keyword evidence="7" id="KW-1185">Reference proteome</keyword>
<keyword evidence="4" id="KW-0186">Copper</keyword>
<dbReference type="EMBL" id="KZ995001">
    <property type="protein sequence ID" value="RKO91583.1"/>
    <property type="molecule type" value="Genomic_DNA"/>
</dbReference>
<evidence type="ECO:0000256" key="3">
    <source>
        <dbReference type="ARBA" id="ARBA00023136"/>
    </source>
</evidence>
<name>A0A4P9WI84_9FUNG</name>
<dbReference type="Proteomes" id="UP000269721">
    <property type="component" value="Unassembled WGS sequence"/>
</dbReference>
<keyword evidence="4" id="KW-0813">Transport</keyword>
<dbReference type="Pfam" id="PF04145">
    <property type="entry name" value="Ctr"/>
    <property type="match status" value="1"/>
</dbReference>
<feature type="signal peptide" evidence="5">
    <location>
        <begin position="1"/>
        <end position="22"/>
    </location>
</feature>
<evidence type="ECO:0000313" key="6">
    <source>
        <dbReference type="EMBL" id="RKO91583.1"/>
    </source>
</evidence>
<dbReference type="AlphaFoldDB" id="A0A4P9WI84"/>
<evidence type="ECO:0000313" key="7">
    <source>
        <dbReference type="Proteomes" id="UP000269721"/>
    </source>
</evidence>
<dbReference type="InterPro" id="IPR007274">
    <property type="entry name" value="Cop_transporter"/>
</dbReference>
<dbReference type="GO" id="GO:0005375">
    <property type="term" value="F:copper ion transmembrane transporter activity"/>
    <property type="evidence" value="ECO:0007669"/>
    <property type="project" value="UniProtKB-UniRule"/>
</dbReference>
<comment type="subcellular location">
    <subcellularLocation>
        <location evidence="4">Membrane</location>
        <topology evidence="4">Multi-pass membrane protein</topology>
    </subcellularLocation>
</comment>
<protein>
    <recommendedName>
        <fullName evidence="4">Copper transport protein</fullName>
    </recommendedName>
</protein>
<dbReference type="GO" id="GO:0016020">
    <property type="term" value="C:membrane"/>
    <property type="evidence" value="ECO:0007669"/>
    <property type="project" value="UniProtKB-SubCell"/>
</dbReference>
<accession>A0A4P9WI84</accession>
<evidence type="ECO:0000256" key="5">
    <source>
        <dbReference type="SAM" id="SignalP"/>
    </source>
</evidence>
<organism evidence="6 7">
    <name type="scientific">Blyttiomyces helicus</name>
    <dbReference type="NCBI Taxonomy" id="388810"/>
    <lineage>
        <taxon>Eukaryota</taxon>
        <taxon>Fungi</taxon>
        <taxon>Fungi incertae sedis</taxon>
        <taxon>Chytridiomycota</taxon>
        <taxon>Chytridiomycota incertae sedis</taxon>
        <taxon>Chytridiomycetes</taxon>
        <taxon>Chytridiomycetes incertae sedis</taxon>
        <taxon>Blyttiomyces</taxon>
    </lineage>
</organism>
<keyword evidence="4" id="KW-0187">Copper transport</keyword>
<keyword evidence="5" id="KW-0732">Signal</keyword>
<dbReference type="OrthoDB" id="73901at2759"/>
<keyword evidence="4" id="KW-0406">Ion transport</keyword>
<feature type="transmembrane region" description="Helical" evidence="4">
    <location>
        <begin position="241"/>
        <end position="261"/>
    </location>
</feature>
<dbReference type="PANTHER" id="PTHR12483:SF119">
    <property type="entry name" value="COPPER TRANSPORT PROTEIN-RELATED"/>
    <property type="match status" value="1"/>
</dbReference>
<keyword evidence="3 4" id="KW-0472">Membrane</keyword>
<evidence type="ECO:0000256" key="4">
    <source>
        <dbReference type="RuleBase" id="RU367022"/>
    </source>
</evidence>
<gene>
    <name evidence="6" type="ORF">BDK51DRAFT_32937</name>
</gene>
<sequence>MLQTAPLAVAAVAALLLSPVTAQSLCPTNPSDPACSTYTLPDTNASASLTNLCSQMPYMVGCSLASLCKQSPTSAPAAACTPFSLLADVCAADMPGMSACSNYGKMCGNSSVALPATAPAQCRSSPALASLPSTMTATAQISSICNEMPMTGCDACQIRQGASFPSNNCDVLGTYALLCQAMPGMSQCGQWAAMCASNPALSYCATGDSSSAPPLMRMFFHTGLADYVLFESWVPRTNGQFTGAFIAIFLAAFLYEGYLAYNALLEASWAKSVRTFPGTDDAPAPASLLKERLVRAGIRFASRFIGATAAYALMLITMTFNVGLFFAVVVGLAVGSAVFADVVRQGENKGVEIRDNLCC</sequence>